<evidence type="ECO:0008006" key="3">
    <source>
        <dbReference type="Google" id="ProtNLM"/>
    </source>
</evidence>
<sequence>MEVQIFNSINDIKEIDWNQLVHSDDIFNKYHFHRALENSKSIGAERGQLPFYITIREGKELQAACVVYLKTHSYGEYIFDWSWADFVERSGHSYYPKLVAQNPFTPVINRKFLGDLQFVPQLLEEIDTLAKNLKCSSSHLLFLENKESKKVSESYKSRSSFQYHWKNRGYKSFEHFLNSLKSRKSKQIRKERASDLLIKVIEGSELSNFGSKFYALYQSTIDKKRSFAYLTPEFFNYIFNHLQESTMLIAAFKEQNLVAASLFFKGEKKLYGRYWGALEEYKNLHFELCYYQGIEYSIKYNYETFEAGAQGEHKIPRGFEPTLINSAHCIYNELFQGPIYNFIDQEALEVEKIISELSHRLPFKKV</sequence>
<dbReference type="PANTHER" id="PTHR47017:SF1">
    <property type="entry name" value="ACYL-COA"/>
    <property type="match status" value="1"/>
</dbReference>
<evidence type="ECO:0000313" key="2">
    <source>
        <dbReference type="Proteomes" id="UP000008963"/>
    </source>
</evidence>
<dbReference type="Proteomes" id="UP000008963">
    <property type="component" value="Chromosome"/>
</dbReference>
<dbReference type="PATRIC" id="fig|862908.3.peg.2315"/>
<evidence type="ECO:0000313" key="1">
    <source>
        <dbReference type="EMBL" id="CBW27225.1"/>
    </source>
</evidence>
<dbReference type="EMBL" id="FQ312005">
    <property type="protein sequence ID" value="CBW27225.1"/>
    <property type="molecule type" value="Genomic_DNA"/>
</dbReference>
<gene>
    <name evidence="1" type="ordered locus">BMS_2429</name>
</gene>
<dbReference type="RefSeq" id="WP_014245002.1">
    <property type="nucleotide sequence ID" value="NC_016620.1"/>
</dbReference>
<keyword evidence="2" id="KW-1185">Reference proteome</keyword>
<dbReference type="SUPFAM" id="SSF55729">
    <property type="entry name" value="Acyl-CoA N-acyltransferases (Nat)"/>
    <property type="match status" value="1"/>
</dbReference>
<dbReference type="PANTHER" id="PTHR47017">
    <property type="entry name" value="ACYL-COA"/>
    <property type="match status" value="1"/>
</dbReference>
<organism evidence="1 2">
    <name type="scientific">Halobacteriovorax marinus (strain ATCC BAA-682 / DSM 15412 / SJ)</name>
    <name type="common">Bacteriovorax marinus</name>
    <dbReference type="NCBI Taxonomy" id="862908"/>
    <lineage>
        <taxon>Bacteria</taxon>
        <taxon>Pseudomonadati</taxon>
        <taxon>Bdellovibrionota</taxon>
        <taxon>Bacteriovoracia</taxon>
        <taxon>Bacteriovoracales</taxon>
        <taxon>Halobacteriovoraceae</taxon>
        <taxon>Halobacteriovorax</taxon>
    </lineage>
</organism>
<dbReference type="KEGG" id="bmx:BMS_2429"/>
<dbReference type="AlphaFoldDB" id="E1X4Z9"/>
<name>E1X4Z9_HALMS</name>
<proteinExistence type="predicted"/>
<protein>
    <recommendedName>
        <fullName evidence="3">GNAT family N-acetyltransferase</fullName>
    </recommendedName>
</protein>
<dbReference type="Gene3D" id="3.40.630.30">
    <property type="match status" value="1"/>
</dbReference>
<dbReference type="InterPro" id="IPR007434">
    <property type="entry name" value="FemAB-like"/>
</dbReference>
<dbReference type="Pfam" id="PF04339">
    <property type="entry name" value="FemAB_like"/>
    <property type="match status" value="1"/>
</dbReference>
<dbReference type="InterPro" id="IPR016181">
    <property type="entry name" value="Acyl_CoA_acyltransferase"/>
</dbReference>
<reference evidence="2" key="1">
    <citation type="journal article" date="2013" name="ISME J.">
        <title>A small predatory core genome in the divergent marine Bacteriovorax marinus SJ and the terrestrial Bdellovibrio bacteriovorus.</title>
        <authorList>
            <person name="Crossman L.C."/>
            <person name="Chen H."/>
            <person name="Cerdeno-Tarraga A.M."/>
            <person name="Brooks K."/>
            <person name="Quail M.A."/>
            <person name="Pineiro S.A."/>
            <person name="Hobley L."/>
            <person name="Sockett R.E."/>
            <person name="Bentley S.D."/>
            <person name="Parkhill J."/>
            <person name="Williams H.N."/>
            <person name="Stine O.C."/>
        </authorList>
    </citation>
    <scope>NUCLEOTIDE SEQUENCE [LARGE SCALE GENOMIC DNA]</scope>
    <source>
        <strain evidence="2">ATCC BAA-682 / DSM 15412 / SJ</strain>
    </source>
</reference>
<dbReference type="HOGENOM" id="CLU_036032_1_0_7"/>
<dbReference type="OrthoDB" id="9776898at2"/>
<accession>E1X4Z9</accession>
<dbReference type="eggNOG" id="COG3146">
    <property type="taxonomic scope" value="Bacteria"/>
</dbReference>